<sequence>MEEDGENNNCFFIFYLLSGCQNTVKVKGKLNAVKKTAQVEKQQNEDFTFFIKEFMKDSTFQKDRIVFPHIIKTYNLDTDSFDIQILSKEEWKFKDLLNLPSNYFVTVKKRNVNEYIYDFQIDDTGVSINYVFRIRDDKWYLVEIIDDST</sequence>
<reference evidence="1" key="1">
    <citation type="submission" date="2024-07" db="EMBL/GenBank/DDBJ databases">
        <title>Complete genome sequence of Prevotella sp. YM-2024 GTC17262.</title>
        <authorList>
            <person name="Hayashi M."/>
            <person name="Muto Y."/>
            <person name="Tanaka K."/>
            <person name="Niwa H."/>
        </authorList>
    </citation>
    <scope>NUCLEOTIDE SEQUENCE</scope>
    <source>
        <strain evidence="1">GTC17262</strain>
    </source>
</reference>
<protein>
    <recommendedName>
        <fullName evidence="2">DUF4348 domain-containing protein</fullName>
    </recommendedName>
</protein>
<evidence type="ECO:0000313" key="1">
    <source>
        <dbReference type="EMBL" id="BFO80921.1"/>
    </source>
</evidence>
<proteinExistence type="predicted"/>
<dbReference type="EMBL" id="AP035789">
    <property type="protein sequence ID" value="BFO80921.1"/>
    <property type="molecule type" value="Genomic_DNA"/>
</dbReference>
<evidence type="ECO:0008006" key="2">
    <source>
        <dbReference type="Google" id="ProtNLM"/>
    </source>
</evidence>
<organism evidence="1">
    <name type="scientific">Prevotella sp. GTC17262</name>
    <dbReference type="NCBI Taxonomy" id="3236797"/>
    <lineage>
        <taxon>Bacteria</taxon>
        <taxon>Pseudomonadati</taxon>
        <taxon>Bacteroidota</taxon>
        <taxon>Bacteroidia</taxon>
        <taxon>Bacteroidales</taxon>
        <taxon>Prevotellaceae</taxon>
        <taxon>Prevotella</taxon>
    </lineage>
</organism>
<accession>A0AB33JLG3</accession>
<dbReference type="AlphaFoldDB" id="A0AB33JLG3"/>
<dbReference type="Gene3D" id="3.10.450.410">
    <property type="match status" value="1"/>
</dbReference>
<gene>
    <name evidence="1" type="ORF">GTC17262_11120</name>
</gene>
<name>A0AB33JLG3_9BACT</name>